<gene>
    <name evidence="7" type="ORF">IRJ41_011547</name>
</gene>
<comment type="subcellular location">
    <subcellularLocation>
        <location evidence="1">Secreted</location>
        <location evidence="1">Extracellular space</location>
        <location evidence="1">Extracellular matrix</location>
    </subcellularLocation>
</comment>
<dbReference type="SUPFAM" id="SSF49842">
    <property type="entry name" value="TNF-like"/>
    <property type="match status" value="1"/>
</dbReference>
<dbReference type="InterPro" id="IPR008983">
    <property type="entry name" value="Tumour_necrosis_fac-like_dom"/>
</dbReference>
<name>A0A9W7THA2_TRIRA</name>
<evidence type="ECO:0000313" key="8">
    <source>
        <dbReference type="Proteomes" id="UP001059041"/>
    </source>
</evidence>
<keyword evidence="2" id="KW-0964">Secreted</keyword>
<dbReference type="Pfam" id="PF00386">
    <property type="entry name" value="C1q"/>
    <property type="match status" value="1"/>
</dbReference>
<evidence type="ECO:0000259" key="6">
    <source>
        <dbReference type="SMART" id="SM00110"/>
    </source>
</evidence>
<dbReference type="InterPro" id="IPR050392">
    <property type="entry name" value="Collagen/C1q_domain"/>
</dbReference>
<evidence type="ECO:0000256" key="5">
    <source>
        <dbReference type="SAM" id="SignalP"/>
    </source>
</evidence>
<evidence type="ECO:0000256" key="2">
    <source>
        <dbReference type="ARBA" id="ARBA00022525"/>
    </source>
</evidence>
<proteinExistence type="predicted"/>
<evidence type="ECO:0000256" key="3">
    <source>
        <dbReference type="ARBA" id="ARBA00022530"/>
    </source>
</evidence>
<feature type="domain" description="C1q" evidence="6">
    <location>
        <begin position="108"/>
        <end position="240"/>
    </location>
</feature>
<dbReference type="PRINTS" id="PR00007">
    <property type="entry name" value="COMPLEMNTC1Q"/>
</dbReference>
<comment type="caution">
    <text evidence="7">The sequence shown here is derived from an EMBL/GenBank/DDBJ whole genome shotgun (WGS) entry which is preliminary data.</text>
</comment>
<keyword evidence="8" id="KW-1185">Reference proteome</keyword>
<dbReference type="Proteomes" id="UP001059041">
    <property type="component" value="Linkage Group LG19"/>
</dbReference>
<keyword evidence="3" id="KW-0272">Extracellular matrix</keyword>
<protein>
    <submittedName>
        <fullName evidence="7">Complement C1q subcomponent subunit B</fullName>
    </submittedName>
</protein>
<feature type="compositionally biased region" description="Basic and acidic residues" evidence="4">
    <location>
        <begin position="44"/>
        <end position="60"/>
    </location>
</feature>
<dbReference type="OrthoDB" id="8964326at2759"/>
<keyword evidence="5" id="KW-0732">Signal</keyword>
<organism evidence="7 8">
    <name type="scientific">Triplophysa rosa</name>
    <name type="common">Cave loach</name>
    <dbReference type="NCBI Taxonomy" id="992332"/>
    <lineage>
        <taxon>Eukaryota</taxon>
        <taxon>Metazoa</taxon>
        <taxon>Chordata</taxon>
        <taxon>Craniata</taxon>
        <taxon>Vertebrata</taxon>
        <taxon>Euteleostomi</taxon>
        <taxon>Actinopterygii</taxon>
        <taxon>Neopterygii</taxon>
        <taxon>Teleostei</taxon>
        <taxon>Ostariophysi</taxon>
        <taxon>Cypriniformes</taxon>
        <taxon>Nemacheilidae</taxon>
        <taxon>Triplophysa</taxon>
    </lineage>
</organism>
<dbReference type="SMART" id="SM00110">
    <property type="entry name" value="C1Q"/>
    <property type="match status" value="1"/>
</dbReference>
<dbReference type="PANTHER" id="PTHR15427:SF43">
    <property type="entry name" value="COMPLEMENT COMPONENT 1, Q SUBCOMPONENT, B CHAIN PRECURSOR"/>
    <property type="match status" value="1"/>
</dbReference>
<reference evidence="7" key="1">
    <citation type="submission" date="2021-02" db="EMBL/GenBank/DDBJ databases">
        <title>Comparative genomics reveals that relaxation of natural selection precedes convergent phenotypic evolution of cavefish.</title>
        <authorList>
            <person name="Peng Z."/>
        </authorList>
    </citation>
    <scope>NUCLEOTIDE SEQUENCE</scope>
    <source>
        <tissue evidence="7">Muscle</tissue>
    </source>
</reference>
<feature type="signal peptide" evidence="5">
    <location>
        <begin position="1"/>
        <end position="23"/>
    </location>
</feature>
<sequence>MVLILMSTLQFTVLLLLVALSESQTCDGVRGFPGRPGIPGAHGADGKDGPKGEKGDRGEDGVPVIGPKGEPGLAGLPGRAGTSGDKGIQGNPGRPGPKGDRGVFTGENIVHHHDVFSYKKRPSQSRIVPNTEITFDIPLIFSDSDDDASLLTNGIFSVRIAGMYYISYHVSSKNSCLKIQVGKEEKVRFCDEPDAISVSSGSVVLPLKIGDMVSVQTTDHSQIFCKDTDCIFTGFLLFAM</sequence>
<dbReference type="InterPro" id="IPR001073">
    <property type="entry name" value="C1q_dom"/>
</dbReference>
<evidence type="ECO:0000256" key="4">
    <source>
        <dbReference type="SAM" id="MobiDB-lite"/>
    </source>
</evidence>
<dbReference type="AlphaFoldDB" id="A0A9W7THA2"/>
<feature type="chain" id="PRO_5040860204" evidence="5">
    <location>
        <begin position="24"/>
        <end position="240"/>
    </location>
</feature>
<dbReference type="EMBL" id="JAFHDT010000019">
    <property type="protein sequence ID" value="KAI7795999.1"/>
    <property type="molecule type" value="Genomic_DNA"/>
</dbReference>
<feature type="region of interest" description="Disordered" evidence="4">
    <location>
        <begin position="31"/>
        <end position="105"/>
    </location>
</feature>
<dbReference type="Gene3D" id="2.60.120.40">
    <property type="match status" value="1"/>
</dbReference>
<accession>A0A9W7THA2</accession>
<evidence type="ECO:0000313" key="7">
    <source>
        <dbReference type="EMBL" id="KAI7795999.1"/>
    </source>
</evidence>
<dbReference type="PANTHER" id="PTHR15427">
    <property type="entry name" value="EMILIN ELASTIN MICROFIBRIL INTERFACE-LOCATED PROTEIN ELASTIN MICROFIBRIL INTERFACER"/>
    <property type="match status" value="1"/>
</dbReference>
<evidence type="ECO:0000256" key="1">
    <source>
        <dbReference type="ARBA" id="ARBA00004498"/>
    </source>
</evidence>